<dbReference type="Proteomes" id="UP000672039">
    <property type="component" value="Chromosome"/>
</dbReference>
<dbReference type="EMBL" id="CP072801">
    <property type="protein sequence ID" value="QTR46473.1"/>
    <property type="molecule type" value="Genomic_DNA"/>
</dbReference>
<accession>A0ABX7WVR6</accession>
<reference evidence="3 4" key="1">
    <citation type="submission" date="2021-04" db="EMBL/GenBank/DDBJ databases">
        <title>Genomics, taxonomy and metabolism of representatives of sulfur bacteria of the genus Thiothrix: Thiothrix fructosivorans QT, Thiothrix unzii A1T and three new species, Thiothrix subterranea sp. nov., Thiothrix litoralis sp. nov. and 'Candidatus Thiothrix anitrata' sp. nov.</title>
        <authorList>
            <person name="Ravin N.V."/>
            <person name="Smolyakov D."/>
            <person name="Rudenko T.S."/>
            <person name="Mardanov A.V."/>
            <person name="Beletsky A.V."/>
            <person name="Markov N.D."/>
            <person name="Fomenkov A.I."/>
            <person name="Roberts R.J."/>
            <person name="Karnachuk O.V."/>
            <person name="Novikov A."/>
            <person name="Grabovich M.Y."/>
        </authorList>
    </citation>
    <scope>NUCLEOTIDE SEQUENCE [LARGE SCALE GENOMIC DNA]</scope>
    <source>
        <strain evidence="3 4">AS</strain>
    </source>
</reference>
<dbReference type="InterPro" id="IPR006171">
    <property type="entry name" value="TOPRIM_dom"/>
</dbReference>
<protein>
    <submittedName>
        <fullName evidence="3">Toprim domain-containing protein</fullName>
    </submittedName>
</protein>
<gene>
    <name evidence="3" type="ORF">J9253_00460</name>
</gene>
<organism evidence="3 4">
    <name type="scientific">Thiothrix litoralis</name>
    <dbReference type="NCBI Taxonomy" id="2891210"/>
    <lineage>
        <taxon>Bacteria</taxon>
        <taxon>Pseudomonadati</taxon>
        <taxon>Pseudomonadota</taxon>
        <taxon>Gammaproteobacteria</taxon>
        <taxon>Thiotrichales</taxon>
        <taxon>Thiotrichaceae</taxon>
        <taxon>Thiothrix</taxon>
    </lineage>
</organism>
<name>A0ABX7WVR6_9GAMM</name>
<evidence type="ECO:0000313" key="4">
    <source>
        <dbReference type="Proteomes" id="UP000672039"/>
    </source>
</evidence>
<evidence type="ECO:0000313" key="3">
    <source>
        <dbReference type="EMBL" id="QTR46473.1"/>
    </source>
</evidence>
<dbReference type="Pfam" id="PF13362">
    <property type="entry name" value="Toprim_3"/>
    <property type="match status" value="1"/>
</dbReference>
<proteinExistence type="predicted"/>
<dbReference type="RefSeq" id="WP_210222808.1">
    <property type="nucleotide sequence ID" value="NZ_CP072801.1"/>
</dbReference>
<keyword evidence="4" id="KW-1185">Reference proteome</keyword>
<evidence type="ECO:0000256" key="1">
    <source>
        <dbReference type="SAM" id="MobiDB-lite"/>
    </source>
</evidence>
<feature type="region of interest" description="Disordered" evidence="1">
    <location>
        <begin position="1"/>
        <end position="26"/>
    </location>
</feature>
<feature type="domain" description="Toprim" evidence="2">
    <location>
        <begin position="226"/>
        <end position="327"/>
    </location>
</feature>
<evidence type="ECO:0000259" key="2">
    <source>
        <dbReference type="Pfam" id="PF13362"/>
    </source>
</evidence>
<sequence>MSETKKSPTSGQAGRASGASRFTTDPSKYSTNTIIDAFRKALIEHIGVAPDRIEADGKIHRFSTNGKKDDKSGRYVLHIDNGIPAGYFQCYRQDIKRTWRAGRDLVPDLTAEERQAMREQAEQTKAIKQRQETKKQQEAATRAVSIWRASGSAPFDYPYLEKKNIKPNGARIDGASIINPMYDVSGRLWNLQRIFSDGSKRFLAGGRKRGLFTVLGGVKLATEARALVVEGWATGCTVAAIEPGTPVIVAFDAGNLAPVVGAVLGRFPGLKLVIVADDDRKTERLKGKNVGIEKALAVAAQYPAVSVVVPDFPINAPLELSDVNDLVSWRNQ</sequence>